<dbReference type="GO" id="GO:0016705">
    <property type="term" value="F:oxidoreductase activity, acting on paired donors, with incorporation or reduction of molecular oxygen"/>
    <property type="evidence" value="ECO:0007669"/>
    <property type="project" value="InterPro"/>
</dbReference>
<evidence type="ECO:0000313" key="11">
    <source>
        <dbReference type="EMBL" id="KAF9884917.1"/>
    </source>
</evidence>
<evidence type="ECO:0000256" key="9">
    <source>
        <dbReference type="RuleBase" id="RU000461"/>
    </source>
</evidence>
<dbReference type="InterPro" id="IPR002403">
    <property type="entry name" value="Cyt_P450_E_grp-IV"/>
</dbReference>
<dbReference type="Gene3D" id="1.10.630.10">
    <property type="entry name" value="Cytochrome P450"/>
    <property type="match status" value="1"/>
</dbReference>
<keyword evidence="3 8" id="KW-0349">Heme</keyword>
<keyword evidence="5 9" id="KW-0560">Oxidoreductase</keyword>
<dbReference type="PANTHER" id="PTHR46206:SF2">
    <property type="entry name" value="CYTOCHROME P450 MONOOXYGENASE AUSG-RELATED"/>
    <property type="match status" value="1"/>
</dbReference>
<evidence type="ECO:0000256" key="7">
    <source>
        <dbReference type="ARBA" id="ARBA00023033"/>
    </source>
</evidence>
<name>A0AAD4CEM2_ASPNN</name>
<evidence type="ECO:0000256" key="4">
    <source>
        <dbReference type="ARBA" id="ARBA00022723"/>
    </source>
</evidence>
<dbReference type="Pfam" id="PF00067">
    <property type="entry name" value="p450"/>
    <property type="match status" value="1"/>
</dbReference>
<keyword evidence="12" id="KW-1185">Reference proteome</keyword>
<dbReference type="PRINTS" id="PR00385">
    <property type="entry name" value="P450"/>
</dbReference>
<dbReference type="InterPro" id="IPR001128">
    <property type="entry name" value="Cyt_P450"/>
</dbReference>
<evidence type="ECO:0000256" key="1">
    <source>
        <dbReference type="ARBA" id="ARBA00001971"/>
    </source>
</evidence>
<comment type="similarity">
    <text evidence="2 9">Belongs to the cytochrome P450 family.</text>
</comment>
<evidence type="ECO:0000256" key="5">
    <source>
        <dbReference type="ARBA" id="ARBA00023002"/>
    </source>
</evidence>
<keyword evidence="7 9" id="KW-0503">Monooxygenase</keyword>
<dbReference type="AlphaFoldDB" id="A0AAD4CEM2"/>
<evidence type="ECO:0008006" key="13">
    <source>
        <dbReference type="Google" id="ProtNLM"/>
    </source>
</evidence>
<dbReference type="SUPFAM" id="SSF48264">
    <property type="entry name" value="Cytochrome P450"/>
    <property type="match status" value="1"/>
</dbReference>
<dbReference type="InterPro" id="IPR017972">
    <property type="entry name" value="Cyt_P450_CS"/>
</dbReference>
<evidence type="ECO:0000256" key="10">
    <source>
        <dbReference type="SAM" id="Phobius"/>
    </source>
</evidence>
<dbReference type="GO" id="GO:0004497">
    <property type="term" value="F:monooxygenase activity"/>
    <property type="evidence" value="ECO:0007669"/>
    <property type="project" value="UniProtKB-KW"/>
</dbReference>
<keyword evidence="10" id="KW-1133">Transmembrane helix</keyword>
<evidence type="ECO:0000313" key="12">
    <source>
        <dbReference type="Proteomes" id="UP001194746"/>
    </source>
</evidence>
<dbReference type="PRINTS" id="PR00465">
    <property type="entry name" value="EP450IV"/>
</dbReference>
<dbReference type="InterPro" id="IPR036396">
    <property type="entry name" value="Cyt_P450_sf"/>
</dbReference>
<gene>
    <name evidence="11" type="ORF">FE257_000908</name>
</gene>
<comment type="cofactor">
    <cofactor evidence="1 8">
        <name>heme</name>
        <dbReference type="ChEBI" id="CHEBI:30413"/>
    </cofactor>
</comment>
<evidence type="ECO:0000256" key="8">
    <source>
        <dbReference type="PIRSR" id="PIRSR602403-1"/>
    </source>
</evidence>
<evidence type="ECO:0000256" key="2">
    <source>
        <dbReference type="ARBA" id="ARBA00010617"/>
    </source>
</evidence>
<proteinExistence type="inferred from homology"/>
<keyword evidence="4 8" id="KW-0479">Metal-binding</keyword>
<keyword evidence="10" id="KW-0812">Transmembrane</keyword>
<dbReference type="PANTHER" id="PTHR46206">
    <property type="entry name" value="CYTOCHROME P450"/>
    <property type="match status" value="1"/>
</dbReference>
<keyword evidence="10" id="KW-0472">Membrane</keyword>
<comment type="caution">
    <text evidence="11">The sequence shown here is derived from an EMBL/GenBank/DDBJ whole genome shotgun (WGS) entry which is preliminary data.</text>
</comment>
<dbReference type="EMBL" id="VCAU01000108">
    <property type="protein sequence ID" value="KAF9884917.1"/>
    <property type="molecule type" value="Genomic_DNA"/>
</dbReference>
<evidence type="ECO:0000256" key="6">
    <source>
        <dbReference type="ARBA" id="ARBA00023004"/>
    </source>
</evidence>
<dbReference type="GO" id="GO:0005506">
    <property type="term" value="F:iron ion binding"/>
    <property type="evidence" value="ECO:0007669"/>
    <property type="project" value="InterPro"/>
</dbReference>
<dbReference type="PROSITE" id="PS00086">
    <property type="entry name" value="CYTOCHROME_P450"/>
    <property type="match status" value="1"/>
</dbReference>
<dbReference type="Proteomes" id="UP001194746">
    <property type="component" value="Unassembled WGS sequence"/>
</dbReference>
<sequence length="513" mass="58604">MSPQMVYHALYQITVAYLPFVAAALISAIAYHLKKQADTERPLKDFPLVGLEEEGLSPKEAWMKHGPRVMAKGLKAHRGAFQVMTGTGPKIMLPNHFTEEFRKNEVANLIQTQTRDNFAGWPGFDGMTFLSKHERVVVDAIRINLTQSMGAVTEALVDETRLATPEIFGYEKEWQTVPIKSLAGYYISRLSSRVFLGPDLCRNPKWLDIAQSHTVNLFQASMAMRQGSYLRRLLTFWFNPLYKQLRDQVRDSRRMVQPVIDKRKAEVRNALASGGKPPKMTDMIGWMVAQAQARDMDYAAGQLGMSVVGIHTTTEALSQALVDLCQHPELFKPLREEIVQEVNIEGWTRTTLHRMRLMDSFLKESQRMHPASAASVNRHLYGDVTLSDGTVLPKGSRIWIAGRFSDPDLYPEPEKFDAYRFWRLRNRPGKSNNWQHTSMTPEHLGFGYGDHGCPGRFLASNELKIALCFLLLNYDWKLDDEQDNPTFIHFGIGNLLHPMCRLSYRLRDVDFEL</sequence>
<keyword evidence="6 8" id="KW-0408">Iron</keyword>
<reference evidence="11" key="2">
    <citation type="submission" date="2020-02" db="EMBL/GenBank/DDBJ databases">
        <authorList>
            <person name="Gilchrist C.L.M."/>
            <person name="Chooi Y.-H."/>
        </authorList>
    </citation>
    <scope>NUCLEOTIDE SEQUENCE</scope>
    <source>
        <strain evidence="11">MST-FP2251</strain>
    </source>
</reference>
<feature type="transmembrane region" description="Helical" evidence="10">
    <location>
        <begin position="6"/>
        <end position="31"/>
    </location>
</feature>
<reference evidence="11" key="1">
    <citation type="journal article" date="2019" name="Beilstein J. Org. Chem.">
        <title>Nanangenines: drimane sesquiterpenoids as the dominant metabolite cohort of a novel Australian fungus, Aspergillus nanangensis.</title>
        <authorList>
            <person name="Lacey H.J."/>
            <person name="Gilchrist C.L.M."/>
            <person name="Crombie A."/>
            <person name="Kalaitzis J.A."/>
            <person name="Vuong D."/>
            <person name="Rutledge P.J."/>
            <person name="Turner P."/>
            <person name="Pitt J.I."/>
            <person name="Lacey E."/>
            <person name="Chooi Y.H."/>
            <person name="Piggott A.M."/>
        </authorList>
    </citation>
    <scope>NUCLEOTIDE SEQUENCE</scope>
    <source>
        <strain evidence="11">MST-FP2251</strain>
    </source>
</reference>
<evidence type="ECO:0000256" key="3">
    <source>
        <dbReference type="ARBA" id="ARBA00022617"/>
    </source>
</evidence>
<dbReference type="GO" id="GO:0019748">
    <property type="term" value="P:secondary metabolic process"/>
    <property type="evidence" value="ECO:0007669"/>
    <property type="project" value="UniProtKB-ARBA"/>
</dbReference>
<organism evidence="11 12">
    <name type="scientific">Aspergillus nanangensis</name>
    <dbReference type="NCBI Taxonomy" id="2582783"/>
    <lineage>
        <taxon>Eukaryota</taxon>
        <taxon>Fungi</taxon>
        <taxon>Dikarya</taxon>
        <taxon>Ascomycota</taxon>
        <taxon>Pezizomycotina</taxon>
        <taxon>Eurotiomycetes</taxon>
        <taxon>Eurotiomycetidae</taxon>
        <taxon>Eurotiales</taxon>
        <taxon>Aspergillaceae</taxon>
        <taxon>Aspergillus</taxon>
        <taxon>Aspergillus subgen. Circumdati</taxon>
    </lineage>
</organism>
<accession>A0AAD4CEM2</accession>
<feature type="binding site" description="axial binding residue" evidence="8">
    <location>
        <position position="453"/>
    </location>
    <ligand>
        <name>heme</name>
        <dbReference type="ChEBI" id="CHEBI:30413"/>
    </ligand>
    <ligandPart>
        <name>Fe</name>
        <dbReference type="ChEBI" id="CHEBI:18248"/>
    </ligandPart>
</feature>
<protein>
    <recommendedName>
        <fullName evidence="13">Cytochrome P450 monooxygenase</fullName>
    </recommendedName>
</protein>
<dbReference type="GO" id="GO:0020037">
    <property type="term" value="F:heme binding"/>
    <property type="evidence" value="ECO:0007669"/>
    <property type="project" value="InterPro"/>
</dbReference>
<dbReference type="CDD" id="cd11041">
    <property type="entry name" value="CYP503A1-like"/>
    <property type="match status" value="1"/>
</dbReference>